<dbReference type="SUPFAM" id="SSF110069">
    <property type="entry name" value="ApaG-like"/>
    <property type="match status" value="1"/>
</dbReference>
<accession>A0A1G4T243</accession>
<proteinExistence type="inferred from homology"/>
<gene>
    <name evidence="2" type="primary">apaG</name>
    <name evidence="4" type="ORF">SAMN02927928_3172</name>
</gene>
<dbReference type="InterPro" id="IPR023065">
    <property type="entry name" value="Uncharacterised_ApaG"/>
</dbReference>
<evidence type="ECO:0000313" key="5">
    <source>
        <dbReference type="Proteomes" id="UP000199150"/>
    </source>
</evidence>
<dbReference type="InterPro" id="IPR007474">
    <property type="entry name" value="ApaG_domain"/>
</dbReference>
<dbReference type="PANTHER" id="PTHR14289:SF16">
    <property type="entry name" value="POLYMERASE DELTA-INTERACTING PROTEIN 2"/>
    <property type="match status" value="1"/>
</dbReference>
<reference evidence="5" key="1">
    <citation type="submission" date="2016-10" db="EMBL/GenBank/DDBJ databases">
        <authorList>
            <person name="Varghese N."/>
            <person name="Submissions S."/>
        </authorList>
    </citation>
    <scope>NUCLEOTIDE SEQUENCE [LARGE SCALE GENOMIC DNA]</scope>
    <source>
        <strain evidence="5">CGMCC 1.3431</strain>
    </source>
</reference>
<dbReference type="AlphaFoldDB" id="A0A1G4T243"/>
<protein>
    <recommendedName>
        <fullName evidence="1 2">Protein ApaG</fullName>
    </recommendedName>
</protein>
<dbReference type="EMBL" id="FMTS01000006">
    <property type="protein sequence ID" value="SCW75502.1"/>
    <property type="molecule type" value="Genomic_DNA"/>
</dbReference>
<evidence type="ECO:0000256" key="1">
    <source>
        <dbReference type="ARBA" id="ARBA00017693"/>
    </source>
</evidence>
<dbReference type="PANTHER" id="PTHR14289">
    <property type="entry name" value="F-BOX ONLY PROTEIN 3"/>
    <property type="match status" value="1"/>
</dbReference>
<dbReference type="HAMAP" id="MF_00791">
    <property type="entry name" value="ApaG"/>
    <property type="match status" value="1"/>
</dbReference>
<evidence type="ECO:0000259" key="3">
    <source>
        <dbReference type="PROSITE" id="PS51087"/>
    </source>
</evidence>
<evidence type="ECO:0000313" key="4">
    <source>
        <dbReference type="EMBL" id="SCW75502.1"/>
    </source>
</evidence>
<dbReference type="Pfam" id="PF04379">
    <property type="entry name" value="DUF525"/>
    <property type="match status" value="1"/>
</dbReference>
<dbReference type="Proteomes" id="UP000199150">
    <property type="component" value="Unassembled WGS sequence"/>
</dbReference>
<sequence>MFYQHTSHDITVRVEVEYVPPEAHRRGADMRHVWAYHISLMNGGNQTVQLKTRHWTIMDARGHVEYVNGPGVVGETPVLKPGETFSYSSGCPLSTASGSMSGYYMFENEDGRPLKVIIPTFSLDLPNARRTLN</sequence>
<dbReference type="RefSeq" id="WP_090649945.1">
    <property type="nucleotide sequence ID" value="NZ_CBCRYE010000005.1"/>
</dbReference>
<dbReference type="GO" id="GO:0070987">
    <property type="term" value="P:error-free translesion synthesis"/>
    <property type="evidence" value="ECO:0007669"/>
    <property type="project" value="TreeGrafter"/>
</dbReference>
<feature type="domain" description="ApaG" evidence="3">
    <location>
        <begin position="4"/>
        <end position="130"/>
    </location>
</feature>
<dbReference type="InterPro" id="IPR036767">
    <property type="entry name" value="ApaG_sf"/>
</dbReference>
<dbReference type="NCBIfam" id="NF003967">
    <property type="entry name" value="PRK05461.1"/>
    <property type="match status" value="1"/>
</dbReference>
<name>A0A1G4T243_9CAUL</name>
<keyword evidence="5" id="KW-1185">Reference proteome</keyword>
<dbReference type="STRING" id="260084.SAMN02927928_3172"/>
<dbReference type="PROSITE" id="PS51087">
    <property type="entry name" value="APAG"/>
    <property type="match status" value="1"/>
</dbReference>
<dbReference type="Gene3D" id="2.60.40.1470">
    <property type="entry name" value="ApaG domain"/>
    <property type="match status" value="1"/>
</dbReference>
<evidence type="ECO:0000256" key="2">
    <source>
        <dbReference type="HAMAP-Rule" id="MF_00791"/>
    </source>
</evidence>
<dbReference type="OrthoDB" id="9795226at2"/>
<organism evidence="4 5">
    <name type="scientific">Asticcacaulis taihuensis</name>
    <dbReference type="NCBI Taxonomy" id="260084"/>
    <lineage>
        <taxon>Bacteria</taxon>
        <taxon>Pseudomonadati</taxon>
        <taxon>Pseudomonadota</taxon>
        <taxon>Alphaproteobacteria</taxon>
        <taxon>Caulobacterales</taxon>
        <taxon>Caulobacteraceae</taxon>
        <taxon>Asticcacaulis</taxon>
    </lineage>
</organism>